<dbReference type="SUPFAM" id="SSF53335">
    <property type="entry name" value="S-adenosyl-L-methionine-dependent methyltransferases"/>
    <property type="match status" value="1"/>
</dbReference>
<dbReference type="PANTHER" id="PTHR38768:SF1">
    <property type="entry name" value="UPF0502 PROTEIN YCEH"/>
    <property type="match status" value="1"/>
</dbReference>
<reference evidence="2 3" key="1">
    <citation type="submission" date="2020-08" db="EMBL/GenBank/DDBJ databases">
        <title>Genome sequence of Tessaracoccus defluvii JCM 17540T.</title>
        <authorList>
            <person name="Hyun D.-W."/>
            <person name="Bae J.-W."/>
        </authorList>
    </citation>
    <scope>NUCLEOTIDE SEQUENCE [LARGE SCALE GENOMIC DNA]</scope>
    <source>
        <strain evidence="2 3">JCM 17540</strain>
    </source>
</reference>
<feature type="domain" description="Methyltransferase" evidence="1">
    <location>
        <begin position="218"/>
        <end position="310"/>
    </location>
</feature>
<dbReference type="AlphaFoldDB" id="A0A7H0HAN0"/>
<dbReference type="Gene3D" id="1.10.10.10">
    <property type="entry name" value="Winged helix-like DNA-binding domain superfamily/Winged helix DNA-binding domain"/>
    <property type="match status" value="2"/>
</dbReference>
<dbReference type="SUPFAM" id="SSF46785">
    <property type="entry name" value="Winged helix' DNA-binding domain"/>
    <property type="match status" value="2"/>
</dbReference>
<dbReference type="InterPro" id="IPR041698">
    <property type="entry name" value="Methyltransf_25"/>
</dbReference>
<dbReference type="Gene3D" id="3.40.50.150">
    <property type="entry name" value="Vaccinia Virus protein VP39"/>
    <property type="match status" value="1"/>
</dbReference>
<accession>A0A7H0HAN0</accession>
<evidence type="ECO:0000259" key="1">
    <source>
        <dbReference type="Pfam" id="PF13649"/>
    </source>
</evidence>
<dbReference type="Pfam" id="PF13649">
    <property type="entry name" value="Methyltransf_25"/>
    <property type="match status" value="1"/>
</dbReference>
<gene>
    <name evidence="2" type="ORF">H9L22_12415</name>
</gene>
<proteinExistence type="predicted"/>
<keyword evidence="3" id="KW-1185">Reference proteome</keyword>
<dbReference type="Pfam" id="PF04337">
    <property type="entry name" value="DUF480"/>
    <property type="match status" value="1"/>
</dbReference>
<dbReference type="InterPro" id="IPR036390">
    <property type="entry name" value="WH_DNA-bd_sf"/>
</dbReference>
<dbReference type="KEGG" id="tdf:H9L22_12415"/>
<dbReference type="Proteomes" id="UP000516117">
    <property type="component" value="Chromosome"/>
</dbReference>
<evidence type="ECO:0000313" key="3">
    <source>
        <dbReference type="Proteomes" id="UP000516117"/>
    </source>
</evidence>
<dbReference type="EMBL" id="CP060789">
    <property type="protein sequence ID" value="QNP57596.1"/>
    <property type="molecule type" value="Genomic_DNA"/>
</dbReference>
<dbReference type="CDD" id="cd02440">
    <property type="entry name" value="AdoMet_MTases"/>
    <property type="match status" value="1"/>
</dbReference>
<dbReference type="InterPro" id="IPR036388">
    <property type="entry name" value="WH-like_DNA-bd_sf"/>
</dbReference>
<protein>
    <submittedName>
        <fullName evidence="2">DUF480 domain-containing protein</fullName>
    </submittedName>
</protein>
<sequence>MEKEVTVPNSYPLSLNALRTACNQTSSREPVVDYDERTIQDAVRSLKDKQLALVTWSDSGRRTLKYRQTIIPIMALDDDERAVLTVLLLRGPQAAGELKTRTDRLFAFKDRDDVEAVLRRLAAREVPLVAEIGRRPGQQDVRWAHLFGDLPLPVGQAPEPDREQILVDGVDERDAQVLATYDAVAAAYHETFAYRLDERPLERWLLDRVVELADDRPVADVGTGTGVVAAYLARHGADVTGFDFSRTMIDVATLMHPEVTFELGDLRRMMRPPAARGWGAITAWYTLVHYSPQEMAAQIGYLANLLDDEGILALATDAGAAAGPQHGWLGHDGPTPWVAHSPAQVRQAVTAAGLVEVETYVEIGDDKDRLYILAQRP</sequence>
<dbReference type="InterPro" id="IPR029063">
    <property type="entry name" value="SAM-dependent_MTases_sf"/>
</dbReference>
<organism evidence="2 3">
    <name type="scientific">Tessaracoccus defluvii</name>
    <dbReference type="NCBI Taxonomy" id="1285901"/>
    <lineage>
        <taxon>Bacteria</taxon>
        <taxon>Bacillati</taxon>
        <taxon>Actinomycetota</taxon>
        <taxon>Actinomycetes</taxon>
        <taxon>Propionibacteriales</taxon>
        <taxon>Propionibacteriaceae</taxon>
        <taxon>Tessaracoccus</taxon>
    </lineage>
</organism>
<name>A0A7H0HAN0_9ACTN</name>
<evidence type="ECO:0000313" key="2">
    <source>
        <dbReference type="EMBL" id="QNP57596.1"/>
    </source>
</evidence>
<dbReference type="PANTHER" id="PTHR38768">
    <property type="entry name" value="UPF0502 PROTEIN YCEH"/>
    <property type="match status" value="1"/>
</dbReference>
<dbReference type="InterPro" id="IPR007432">
    <property type="entry name" value="DUF480"/>
</dbReference>